<dbReference type="GO" id="GO:0016747">
    <property type="term" value="F:acyltransferase activity, transferring groups other than amino-acyl groups"/>
    <property type="evidence" value="ECO:0007669"/>
    <property type="project" value="UniProtKB-ARBA"/>
</dbReference>
<evidence type="ECO:0000256" key="1">
    <source>
        <dbReference type="ARBA" id="ARBA00022679"/>
    </source>
</evidence>
<protein>
    <submittedName>
        <fullName evidence="3">Uncharacterized protein</fullName>
    </submittedName>
</protein>
<reference evidence="3" key="1">
    <citation type="journal article" date="2018" name="DNA Res.">
        <title>Multiple hybrid de novo genome assembly of finger millet, an orphan allotetraploid crop.</title>
        <authorList>
            <person name="Hatakeyama M."/>
            <person name="Aluri S."/>
            <person name="Balachadran M.T."/>
            <person name="Sivarajan S.R."/>
            <person name="Patrignani A."/>
            <person name="Gruter S."/>
            <person name="Poveda L."/>
            <person name="Shimizu-Inatsugi R."/>
            <person name="Baeten J."/>
            <person name="Francoijs K.J."/>
            <person name="Nataraja K.N."/>
            <person name="Reddy Y.A.N."/>
            <person name="Phadnis S."/>
            <person name="Ravikumar R.L."/>
            <person name="Schlapbach R."/>
            <person name="Sreeman S.M."/>
            <person name="Shimizu K.K."/>
        </authorList>
    </citation>
    <scope>NUCLEOTIDE SEQUENCE</scope>
</reference>
<dbReference type="Pfam" id="PF02458">
    <property type="entry name" value="Transferase"/>
    <property type="match status" value="1"/>
</dbReference>
<dbReference type="Gene3D" id="3.30.559.10">
    <property type="entry name" value="Chloramphenicol acetyltransferase-like domain"/>
    <property type="match status" value="1"/>
</dbReference>
<comment type="caution">
    <text evidence="3">The sequence shown here is derived from an EMBL/GenBank/DDBJ whole genome shotgun (WGS) entry which is preliminary data.</text>
</comment>
<proteinExistence type="predicted"/>
<dbReference type="EMBL" id="BQKI01000007">
    <property type="protein sequence ID" value="GJM99301.1"/>
    <property type="molecule type" value="Genomic_DNA"/>
</dbReference>
<organism evidence="3 4">
    <name type="scientific">Eleusine coracana subsp. coracana</name>
    <dbReference type="NCBI Taxonomy" id="191504"/>
    <lineage>
        <taxon>Eukaryota</taxon>
        <taxon>Viridiplantae</taxon>
        <taxon>Streptophyta</taxon>
        <taxon>Embryophyta</taxon>
        <taxon>Tracheophyta</taxon>
        <taxon>Spermatophyta</taxon>
        <taxon>Magnoliopsida</taxon>
        <taxon>Liliopsida</taxon>
        <taxon>Poales</taxon>
        <taxon>Poaceae</taxon>
        <taxon>PACMAD clade</taxon>
        <taxon>Chloridoideae</taxon>
        <taxon>Cynodonteae</taxon>
        <taxon>Eleusininae</taxon>
        <taxon>Eleusine</taxon>
    </lineage>
</organism>
<name>A0AAV5CMP1_ELECO</name>
<dbReference type="InterPro" id="IPR051283">
    <property type="entry name" value="Sec_Metabolite_Acyltrans"/>
</dbReference>
<evidence type="ECO:0000313" key="4">
    <source>
        <dbReference type="Proteomes" id="UP001054889"/>
    </source>
</evidence>
<dbReference type="AlphaFoldDB" id="A0AAV5CMP1"/>
<evidence type="ECO:0000313" key="3">
    <source>
        <dbReference type="EMBL" id="GJM99301.1"/>
    </source>
</evidence>
<keyword evidence="4" id="KW-1185">Reference proteome</keyword>
<reference evidence="3" key="2">
    <citation type="submission" date="2021-12" db="EMBL/GenBank/DDBJ databases">
        <title>Resequencing data analysis of finger millet.</title>
        <authorList>
            <person name="Hatakeyama M."/>
            <person name="Aluri S."/>
            <person name="Balachadran M.T."/>
            <person name="Sivarajan S.R."/>
            <person name="Poveda L."/>
            <person name="Shimizu-Inatsugi R."/>
            <person name="Schlapbach R."/>
            <person name="Sreeman S.M."/>
            <person name="Shimizu K.K."/>
        </authorList>
    </citation>
    <scope>NUCLEOTIDE SEQUENCE</scope>
</reference>
<feature type="region of interest" description="Disordered" evidence="2">
    <location>
        <begin position="1"/>
        <end position="30"/>
    </location>
</feature>
<accession>A0AAV5CMP1</accession>
<dbReference type="PANTHER" id="PTHR31896:SF37">
    <property type="entry name" value="OS07G0142700 PROTEIN"/>
    <property type="match status" value="1"/>
</dbReference>
<feature type="compositionally biased region" description="Gly residues" evidence="2">
    <location>
        <begin position="1"/>
        <end position="17"/>
    </location>
</feature>
<gene>
    <name evidence="3" type="primary">ga16390</name>
    <name evidence="3" type="ORF">PR202_ga16390</name>
</gene>
<sequence length="183" mass="19384">MGADLGGGRGGSRGYGRGEQRAGGPSGSRGGGCALTAEAVGGVYYIQKDLLFPPPPFPTTSALLDHLEASLADVLAIYYPVTGRFAIDERHDDGWSVSIDCSGQGAELLHAIMDNDGVIDVVPPYANDNVPACLVRSFFPLNHAVNKFDGCEFPLFAVQVTDLHDGMFLGFLYNHALSDGTMF</sequence>
<dbReference type="PANTHER" id="PTHR31896">
    <property type="entry name" value="FAMILY REGULATORY PROTEIN, PUTATIVE (AFU_ORTHOLOGUE AFUA_3G14730)-RELATED"/>
    <property type="match status" value="1"/>
</dbReference>
<dbReference type="InterPro" id="IPR023213">
    <property type="entry name" value="CAT-like_dom_sf"/>
</dbReference>
<dbReference type="Proteomes" id="UP001054889">
    <property type="component" value="Unassembled WGS sequence"/>
</dbReference>
<keyword evidence="1" id="KW-0808">Transferase</keyword>
<evidence type="ECO:0000256" key="2">
    <source>
        <dbReference type="SAM" id="MobiDB-lite"/>
    </source>
</evidence>